<evidence type="ECO:0008006" key="4">
    <source>
        <dbReference type="Google" id="ProtNLM"/>
    </source>
</evidence>
<dbReference type="Pfam" id="PF10101">
    <property type="entry name" value="DUF2339"/>
    <property type="match status" value="1"/>
</dbReference>
<dbReference type="EMBL" id="MHLO01000020">
    <property type="protein sequence ID" value="OGZ12349.1"/>
    <property type="molecule type" value="Genomic_DNA"/>
</dbReference>
<protein>
    <recommendedName>
        <fullName evidence="4">DUF2339 domain-containing protein</fullName>
    </recommendedName>
</protein>
<dbReference type="PANTHER" id="PTHR38434:SF1">
    <property type="entry name" value="BLL2549 PROTEIN"/>
    <property type="match status" value="1"/>
</dbReference>
<keyword evidence="1" id="KW-1133">Transmembrane helix</keyword>
<feature type="transmembrane region" description="Helical" evidence="1">
    <location>
        <begin position="24"/>
        <end position="46"/>
    </location>
</feature>
<feature type="transmembrane region" description="Helical" evidence="1">
    <location>
        <begin position="482"/>
        <end position="504"/>
    </location>
</feature>
<feature type="transmembrane region" description="Helical" evidence="1">
    <location>
        <begin position="178"/>
        <end position="197"/>
    </location>
</feature>
<accession>A0A1G2DFG2</accession>
<comment type="caution">
    <text evidence="2">The sequence shown here is derived from an EMBL/GenBank/DDBJ whole genome shotgun (WGS) entry which is preliminary data.</text>
</comment>
<feature type="transmembrane region" description="Helical" evidence="1">
    <location>
        <begin position="312"/>
        <end position="332"/>
    </location>
</feature>
<feature type="transmembrane region" description="Helical" evidence="1">
    <location>
        <begin position="254"/>
        <end position="271"/>
    </location>
</feature>
<feature type="transmembrane region" description="Helical" evidence="1">
    <location>
        <begin position="203"/>
        <end position="221"/>
    </location>
</feature>
<keyword evidence="1" id="KW-0472">Membrane</keyword>
<feature type="transmembrane region" description="Helical" evidence="1">
    <location>
        <begin position="391"/>
        <end position="408"/>
    </location>
</feature>
<feature type="transmembrane region" description="Helical" evidence="1">
    <location>
        <begin position="579"/>
        <end position="598"/>
    </location>
</feature>
<proteinExistence type="predicted"/>
<dbReference type="STRING" id="1798664.A3C93_03490"/>
<feature type="transmembrane region" description="Helical" evidence="1">
    <location>
        <begin position="550"/>
        <end position="567"/>
    </location>
</feature>
<sequence length="633" mass="70129">MSSCGSIALSWVSTTHRTSLGPNFVYNGVMFIFEILGLVAIIYIWFGLSGLRERVDTLERSFGSRGLPVSAPVSPAGLPLDAAVLSVASPPEPPPSYLAPEAGSGWWERFTSWLKEDWLLKLGALLIIIGFGWFVTYAFLHNWIGPMGRITLGLVIGAFLLAFGWWRMMRYKEQGAIFLVLGATAILITVFAARYVYQFFTPLSAMGITFLASAFVGLASVKYRVHSLALCGLVLASVVPLLVESRGYDEVMRFYYLFLVTLGILWIVLLTGWRDLLVAALAVISIYSAPHWTTISPMRGFYDAPSVDTLTYIAFGFVVVFFLANIFAFLFAREGATRGDIVGAVWTGLFLVFWVFSGVEREWQSLMFAAWTVAFVVAAFVLYAKTGNRKPLITYAAVGVMLLGIATARELDGAALTIAFTLEAAVATFLSGRILHDRRMSLWTSALFIVPALLSFESIARYPRFGAAAQFWESASLPQTPIFHEHFFALFVLALAFFVLGFFFKRPEAEGRSTGGERVEPGQLYTVLGSLYAFVLLWLVLHELFLSDTATMLALVCYTIIGLGIYLHGRRNDLRAYRIYGGALLGFVVVRLLLVEVWNMELSGRIITFFLVGALLMSTAFIGRRKKLDVPTP</sequence>
<dbReference type="InterPro" id="IPR019286">
    <property type="entry name" value="DUF2339_TM"/>
</dbReference>
<evidence type="ECO:0000256" key="1">
    <source>
        <dbReference type="SAM" id="Phobius"/>
    </source>
</evidence>
<feature type="transmembrane region" description="Helical" evidence="1">
    <location>
        <begin position="276"/>
        <end position="292"/>
    </location>
</feature>
<dbReference type="PANTHER" id="PTHR38434">
    <property type="entry name" value="BLL2549 PROTEIN"/>
    <property type="match status" value="1"/>
</dbReference>
<feature type="transmembrane region" description="Helical" evidence="1">
    <location>
        <begin position="339"/>
        <end position="357"/>
    </location>
</feature>
<dbReference type="Proteomes" id="UP000178636">
    <property type="component" value="Unassembled WGS sequence"/>
</dbReference>
<feature type="transmembrane region" description="Helical" evidence="1">
    <location>
        <begin position="228"/>
        <end position="248"/>
    </location>
</feature>
<feature type="transmembrane region" description="Helical" evidence="1">
    <location>
        <begin position="604"/>
        <end position="623"/>
    </location>
</feature>
<feature type="transmembrane region" description="Helical" evidence="1">
    <location>
        <begin position="146"/>
        <end position="166"/>
    </location>
</feature>
<feature type="transmembrane region" description="Helical" evidence="1">
    <location>
        <begin position="363"/>
        <end position="384"/>
    </location>
</feature>
<feature type="transmembrane region" description="Helical" evidence="1">
    <location>
        <begin position="414"/>
        <end position="435"/>
    </location>
</feature>
<dbReference type="AlphaFoldDB" id="A0A1G2DFG2"/>
<organism evidence="2 3">
    <name type="scientific">Candidatus Lloydbacteria bacterium RIFCSPHIGHO2_02_FULL_54_17</name>
    <dbReference type="NCBI Taxonomy" id="1798664"/>
    <lineage>
        <taxon>Bacteria</taxon>
        <taxon>Candidatus Lloydiibacteriota</taxon>
    </lineage>
</organism>
<evidence type="ECO:0000313" key="3">
    <source>
        <dbReference type="Proteomes" id="UP000178636"/>
    </source>
</evidence>
<name>A0A1G2DFG2_9BACT</name>
<keyword evidence="1" id="KW-0812">Transmembrane</keyword>
<evidence type="ECO:0000313" key="2">
    <source>
        <dbReference type="EMBL" id="OGZ12349.1"/>
    </source>
</evidence>
<feature type="transmembrane region" description="Helical" evidence="1">
    <location>
        <begin position="442"/>
        <end position="462"/>
    </location>
</feature>
<feature type="transmembrane region" description="Helical" evidence="1">
    <location>
        <begin position="524"/>
        <end position="544"/>
    </location>
</feature>
<gene>
    <name evidence="2" type="ORF">A3C93_03490</name>
</gene>
<reference evidence="2 3" key="1">
    <citation type="journal article" date="2016" name="Nat. Commun.">
        <title>Thousands of microbial genomes shed light on interconnected biogeochemical processes in an aquifer system.</title>
        <authorList>
            <person name="Anantharaman K."/>
            <person name="Brown C.T."/>
            <person name="Hug L.A."/>
            <person name="Sharon I."/>
            <person name="Castelle C.J."/>
            <person name="Probst A.J."/>
            <person name="Thomas B.C."/>
            <person name="Singh A."/>
            <person name="Wilkins M.J."/>
            <person name="Karaoz U."/>
            <person name="Brodie E.L."/>
            <person name="Williams K.H."/>
            <person name="Hubbard S.S."/>
            <person name="Banfield J.F."/>
        </authorList>
    </citation>
    <scope>NUCLEOTIDE SEQUENCE [LARGE SCALE GENOMIC DNA]</scope>
</reference>
<feature type="transmembrane region" description="Helical" evidence="1">
    <location>
        <begin position="118"/>
        <end position="140"/>
    </location>
</feature>